<keyword evidence="1" id="KW-0614">Plasmid</keyword>
<name>A0A375HPW1_9BURK</name>
<proteinExistence type="predicted"/>
<protein>
    <submittedName>
        <fullName evidence="1">Uncharacterized protein</fullName>
    </submittedName>
</protein>
<evidence type="ECO:0000313" key="1">
    <source>
        <dbReference type="EMBL" id="SPD59046.1"/>
    </source>
</evidence>
<reference evidence="1 2" key="1">
    <citation type="submission" date="2018-01" db="EMBL/GenBank/DDBJ databases">
        <authorList>
            <person name="Clerissi C."/>
        </authorList>
    </citation>
    <scope>NUCLEOTIDE SEQUENCE [LARGE SCALE GENOMIC DNA]</scope>
    <source>
        <strain evidence="1">Cupriavidus taiwanensis STM 6160</strain>
        <plasmid evidence="2">ii</plasmid>
    </source>
</reference>
<gene>
    <name evidence="1" type="ORF">CBM2607_MP10448</name>
</gene>
<dbReference type="Proteomes" id="UP000255168">
    <property type="component" value="Plasmid II"/>
</dbReference>
<dbReference type="EMBL" id="LT984807">
    <property type="protein sequence ID" value="SPD59046.1"/>
    <property type="molecule type" value="Genomic_DNA"/>
</dbReference>
<accession>A0A375HPW1</accession>
<dbReference type="AlphaFoldDB" id="A0A375HPW1"/>
<organism evidence="1 2">
    <name type="scientific">Cupriavidus neocaledonicus</name>
    <dbReference type="NCBI Taxonomy" id="1040979"/>
    <lineage>
        <taxon>Bacteria</taxon>
        <taxon>Pseudomonadati</taxon>
        <taxon>Pseudomonadota</taxon>
        <taxon>Betaproteobacteria</taxon>
        <taxon>Burkholderiales</taxon>
        <taxon>Burkholderiaceae</taxon>
        <taxon>Cupriavidus</taxon>
    </lineage>
</organism>
<evidence type="ECO:0000313" key="2">
    <source>
        <dbReference type="Proteomes" id="UP000255168"/>
    </source>
</evidence>
<sequence>MCSFDEALDAGDPFGLSGFTICEHLNLELDETICDVRRCAAVWDRLPRLF</sequence>
<geneLocation type="plasmid" evidence="2">
    <name>ii</name>
</geneLocation>